<dbReference type="InterPro" id="IPR029063">
    <property type="entry name" value="SAM-dependent_MTases_sf"/>
</dbReference>
<dbReference type="AlphaFoldDB" id="A0A6M5Z5D9"/>
<gene>
    <name evidence="2" type="ORF">FTUN_8950</name>
</gene>
<dbReference type="RefSeq" id="WP_171475881.1">
    <property type="nucleotide sequence ID" value="NZ_CP053452.2"/>
</dbReference>
<dbReference type="PANTHER" id="PTHR42912">
    <property type="entry name" value="METHYLTRANSFERASE"/>
    <property type="match status" value="1"/>
</dbReference>
<evidence type="ECO:0000313" key="2">
    <source>
        <dbReference type="EMBL" id="QJX01306.1"/>
    </source>
</evidence>
<dbReference type="Gene3D" id="3.40.50.150">
    <property type="entry name" value="Vaccinia Virus protein VP39"/>
    <property type="match status" value="1"/>
</dbReference>
<name>A0A6M5Z5D9_9BACT</name>
<keyword evidence="3" id="KW-1185">Reference proteome</keyword>
<dbReference type="InterPro" id="IPR050508">
    <property type="entry name" value="Methyltransf_Superfamily"/>
</dbReference>
<proteinExistence type="predicted"/>
<reference evidence="3" key="1">
    <citation type="submission" date="2020-05" db="EMBL/GenBank/DDBJ databases">
        <title>Frigoriglobus tundricola gen. nov., sp. nov., a psychrotolerant cellulolytic planctomycete of the family Gemmataceae with two divergent copies of 16S rRNA gene.</title>
        <authorList>
            <person name="Kulichevskaya I.S."/>
            <person name="Ivanova A.A."/>
            <person name="Naumoff D.G."/>
            <person name="Beletsky A.V."/>
            <person name="Rijpstra W.I.C."/>
            <person name="Sinninghe Damste J.S."/>
            <person name="Mardanov A.V."/>
            <person name="Ravin N.V."/>
            <person name="Dedysh S.N."/>
        </authorList>
    </citation>
    <scope>NUCLEOTIDE SEQUENCE [LARGE SCALE GENOMIC DNA]</scope>
    <source>
        <strain evidence="3">PL17</strain>
    </source>
</reference>
<dbReference type="EMBL" id="CP053452">
    <property type="protein sequence ID" value="QJX01306.1"/>
    <property type="molecule type" value="Genomic_DNA"/>
</dbReference>
<protein>
    <recommendedName>
        <fullName evidence="1">Methyltransferase type 11 domain-containing protein</fullName>
    </recommendedName>
</protein>
<dbReference type="SUPFAM" id="SSF53335">
    <property type="entry name" value="S-adenosyl-L-methionine-dependent methyltransferases"/>
    <property type="match status" value="1"/>
</dbReference>
<evidence type="ECO:0000313" key="3">
    <source>
        <dbReference type="Proteomes" id="UP000503447"/>
    </source>
</evidence>
<dbReference type="CDD" id="cd02440">
    <property type="entry name" value="AdoMet_MTases"/>
    <property type="match status" value="1"/>
</dbReference>
<dbReference type="Pfam" id="PF08241">
    <property type="entry name" value="Methyltransf_11"/>
    <property type="match status" value="1"/>
</dbReference>
<sequence>MGNFRDLCGLQPTERVLDVGSGTGRMAIPLTTYLTSGTYAGLEIVGESVRWCQRAYGRHPNFRFHHADVRNDRYNPRGQTPASEYRFPFDSGTFDFAFLTSVFTHLLPAATVNDLSEVTRVLRPGGHALITYFLLSDETATLIASGRIAHTFAHEFGCCRVDVPSVAEAAVAFSQTRVREMHAAAGLPVESVRCGAWSGRTDGLSWQDITISIKTISS</sequence>
<dbReference type="PANTHER" id="PTHR42912:SF98">
    <property type="entry name" value="UNCHARACTERISED METHYLTRANSFERASE RV1498C"/>
    <property type="match status" value="1"/>
</dbReference>
<dbReference type="GO" id="GO:0008757">
    <property type="term" value="F:S-adenosylmethionine-dependent methyltransferase activity"/>
    <property type="evidence" value="ECO:0007669"/>
    <property type="project" value="InterPro"/>
</dbReference>
<evidence type="ECO:0000259" key="1">
    <source>
        <dbReference type="Pfam" id="PF08241"/>
    </source>
</evidence>
<feature type="domain" description="Methyltransferase type 11" evidence="1">
    <location>
        <begin position="17"/>
        <end position="130"/>
    </location>
</feature>
<dbReference type="InterPro" id="IPR013216">
    <property type="entry name" value="Methyltransf_11"/>
</dbReference>
<dbReference type="Proteomes" id="UP000503447">
    <property type="component" value="Chromosome"/>
</dbReference>
<dbReference type="KEGG" id="ftj:FTUN_8950"/>
<accession>A0A6M5Z5D9</accession>
<organism evidence="2 3">
    <name type="scientific">Frigoriglobus tundricola</name>
    <dbReference type="NCBI Taxonomy" id="2774151"/>
    <lineage>
        <taxon>Bacteria</taxon>
        <taxon>Pseudomonadati</taxon>
        <taxon>Planctomycetota</taxon>
        <taxon>Planctomycetia</taxon>
        <taxon>Gemmatales</taxon>
        <taxon>Gemmataceae</taxon>
        <taxon>Frigoriglobus</taxon>
    </lineage>
</organism>